<feature type="domain" description="Calcium channel YVC1-like C-terminal transmembrane" evidence="4">
    <location>
        <begin position="241"/>
        <end position="550"/>
    </location>
</feature>
<protein>
    <recommendedName>
        <fullName evidence="7">Receptor-activated Ca2+-permeable cation channel</fullName>
    </recommendedName>
</protein>
<dbReference type="PANTHER" id="PTHR35859:SF6">
    <property type="entry name" value="ION TRANSPORT DOMAIN-CONTAINING PROTEIN"/>
    <property type="match status" value="1"/>
</dbReference>
<dbReference type="EMBL" id="JACAZH010000002">
    <property type="protein sequence ID" value="KAF7375030.1"/>
    <property type="molecule type" value="Genomic_DNA"/>
</dbReference>
<organism evidence="5 6">
    <name type="scientific">Mycena sanguinolenta</name>
    <dbReference type="NCBI Taxonomy" id="230812"/>
    <lineage>
        <taxon>Eukaryota</taxon>
        <taxon>Fungi</taxon>
        <taxon>Dikarya</taxon>
        <taxon>Basidiomycota</taxon>
        <taxon>Agaricomycotina</taxon>
        <taxon>Agaricomycetes</taxon>
        <taxon>Agaricomycetidae</taxon>
        <taxon>Agaricales</taxon>
        <taxon>Marasmiineae</taxon>
        <taxon>Mycenaceae</taxon>
        <taxon>Mycena</taxon>
    </lineage>
</organism>
<reference evidence="5" key="1">
    <citation type="submission" date="2020-05" db="EMBL/GenBank/DDBJ databases">
        <title>Mycena genomes resolve the evolution of fungal bioluminescence.</title>
        <authorList>
            <person name="Tsai I.J."/>
        </authorList>
    </citation>
    <scope>NUCLEOTIDE SEQUENCE</scope>
    <source>
        <strain evidence="5">160909Yilan</strain>
    </source>
</reference>
<accession>A0A8H6Z9K1</accession>
<evidence type="ECO:0000256" key="1">
    <source>
        <dbReference type="SAM" id="MobiDB-lite"/>
    </source>
</evidence>
<proteinExistence type="predicted"/>
<sequence length="761" mass="84363">MDHEEQPAQALLAPSPEFLATVKVFPLIPAIRRDVIRTIDTALSWDQLTASDINFTIVRPIVLKYAKLKNMALVYACLVNRAHFLEESENDLAYAGVMLSRATLCEILAMKLLSHFASNHITLVAVLTTSWSPLSGATPQIVEEVKQVLGSNANVSDAESALEVAISTQAKQFISSPVTQKVVNDIYTGRVVFSTSATRSMLADNYKPKAITIYDSRDAPFLDHYRLRVPKYGAILEFLNFACLLITFVLCLSNQDHAQMTFWEVVFIVFAAAFTLKEYTAATEHGWIIYIANMWNVFDTSFVLIFLCYMGMRINGLAHDHLASSAMAFDVLSCGACILFPRLAFFAVSNNVVVLSLRAMISEFIFFMSVAAICFSGSDAFILSHAVVVLQASGLLFTFWTLGKDGAEKWTIKRIAWLMVQIWFGNTSLSFGQAESFHPLFGPILMTTFAALSNTLLLTILISILSNTVARIDANATQEHLFQFAISTIEGVKQDALFSYQPPFNLLAFVLLKPASYFVTPRTLHTLNVFLIKATSFPILVVIGLYERYFAAGQILRESSVDAAHTLFNSLPRQIKNMPFVEALVGSTSSNLYEAIFELDDPMGPELFDESDGEEDFPQLRSVASHDTFTERVRRRPSRVSLAPPSPHRTTSPGPHGSPRRRPLSALDVGVASAEMTSGGRSPLARFFAHIDPPAAGPAGQGNIEASVRRVETMLEDLRDLPVNRLKDEMRELQERQARIEQLLLTLTRGMRSDTGGSKHK</sequence>
<keyword evidence="2" id="KW-0472">Membrane</keyword>
<evidence type="ECO:0000313" key="6">
    <source>
        <dbReference type="Proteomes" id="UP000623467"/>
    </source>
</evidence>
<keyword evidence="6" id="KW-1185">Reference proteome</keyword>
<dbReference type="Pfam" id="PF23317">
    <property type="entry name" value="YVC1_C"/>
    <property type="match status" value="1"/>
</dbReference>
<evidence type="ECO:0000259" key="3">
    <source>
        <dbReference type="Pfam" id="PF23190"/>
    </source>
</evidence>
<feature type="transmembrane region" description="Helical" evidence="2">
    <location>
        <begin position="232"/>
        <end position="253"/>
    </location>
</feature>
<feature type="region of interest" description="Disordered" evidence="1">
    <location>
        <begin position="607"/>
        <end position="663"/>
    </location>
</feature>
<evidence type="ECO:0008006" key="7">
    <source>
        <dbReference type="Google" id="ProtNLM"/>
    </source>
</evidence>
<name>A0A8H6Z9K1_9AGAR</name>
<feature type="transmembrane region" description="Helical" evidence="2">
    <location>
        <begin position="382"/>
        <end position="403"/>
    </location>
</feature>
<keyword evidence="2" id="KW-1133">Transmembrane helix</keyword>
<feature type="transmembrane region" description="Helical" evidence="2">
    <location>
        <begin position="322"/>
        <end position="343"/>
    </location>
</feature>
<dbReference type="InterPro" id="IPR056337">
    <property type="entry name" value="LHD_YVC1"/>
</dbReference>
<dbReference type="InterPro" id="IPR052971">
    <property type="entry name" value="TRP_calcium_channel"/>
</dbReference>
<feature type="transmembrane region" description="Helical" evidence="2">
    <location>
        <begin position="260"/>
        <end position="276"/>
    </location>
</feature>
<keyword evidence="2" id="KW-0812">Transmembrane</keyword>
<evidence type="ECO:0000313" key="5">
    <source>
        <dbReference type="EMBL" id="KAF7375030.1"/>
    </source>
</evidence>
<feature type="transmembrane region" description="Helical" evidence="2">
    <location>
        <begin position="355"/>
        <end position="375"/>
    </location>
</feature>
<dbReference type="InterPro" id="IPR056336">
    <property type="entry name" value="YVC1_C"/>
</dbReference>
<dbReference type="Pfam" id="PF23190">
    <property type="entry name" value="LHD_TRPY1"/>
    <property type="match status" value="1"/>
</dbReference>
<evidence type="ECO:0000256" key="2">
    <source>
        <dbReference type="SAM" id="Phobius"/>
    </source>
</evidence>
<dbReference type="Proteomes" id="UP000623467">
    <property type="component" value="Unassembled WGS sequence"/>
</dbReference>
<feature type="transmembrane region" description="Helical" evidence="2">
    <location>
        <begin position="444"/>
        <end position="465"/>
    </location>
</feature>
<gene>
    <name evidence="5" type="ORF">MSAN_00389100</name>
</gene>
<feature type="compositionally biased region" description="Acidic residues" evidence="1">
    <location>
        <begin position="607"/>
        <end position="617"/>
    </location>
</feature>
<dbReference type="AlphaFoldDB" id="A0A8H6Z9K1"/>
<evidence type="ECO:0000259" key="4">
    <source>
        <dbReference type="Pfam" id="PF23317"/>
    </source>
</evidence>
<comment type="caution">
    <text evidence="5">The sequence shown here is derived from an EMBL/GenBank/DDBJ whole genome shotgun (WGS) entry which is preliminary data.</text>
</comment>
<dbReference type="OrthoDB" id="2373987at2759"/>
<feature type="transmembrane region" description="Helical" evidence="2">
    <location>
        <begin position="288"/>
        <end position="310"/>
    </location>
</feature>
<feature type="domain" description="YVC1 N-terminal linker helical" evidence="3">
    <location>
        <begin position="26"/>
        <end position="201"/>
    </location>
</feature>
<dbReference type="PANTHER" id="PTHR35859">
    <property type="entry name" value="NONSELECTIVE CATION CHANNEL PROTEIN"/>
    <property type="match status" value="1"/>
</dbReference>